<dbReference type="SUPFAM" id="SSF46689">
    <property type="entry name" value="Homeodomain-like"/>
    <property type="match status" value="1"/>
</dbReference>
<dbReference type="SUPFAM" id="SSF55785">
    <property type="entry name" value="PYP-like sensor domain (PAS domain)"/>
    <property type="match status" value="1"/>
</dbReference>
<accession>A0A6M0QAB8</accession>
<dbReference type="GO" id="GO:0005524">
    <property type="term" value="F:ATP binding"/>
    <property type="evidence" value="ECO:0007669"/>
    <property type="project" value="UniProtKB-KW"/>
</dbReference>
<dbReference type="InterPro" id="IPR035965">
    <property type="entry name" value="PAS-like_dom_sf"/>
</dbReference>
<keyword evidence="4" id="KW-0805">Transcription regulation</keyword>
<dbReference type="PROSITE" id="PS50045">
    <property type="entry name" value="SIGMA54_INTERACT_4"/>
    <property type="match status" value="1"/>
</dbReference>
<evidence type="ECO:0000256" key="2">
    <source>
        <dbReference type="ARBA" id="ARBA00022797"/>
    </source>
</evidence>
<dbReference type="Gene3D" id="1.10.8.60">
    <property type="match status" value="1"/>
</dbReference>
<evidence type="ECO:0000313" key="12">
    <source>
        <dbReference type="Proteomes" id="UP000481043"/>
    </source>
</evidence>
<dbReference type="InterPro" id="IPR009057">
    <property type="entry name" value="Homeodomain-like_sf"/>
</dbReference>
<keyword evidence="12" id="KW-1185">Reference proteome</keyword>
<feature type="domain" description="PAS" evidence="9">
    <location>
        <begin position="37"/>
        <end position="83"/>
    </location>
</feature>
<dbReference type="NCBIfam" id="TIGR00229">
    <property type="entry name" value="sensory_box"/>
    <property type="match status" value="1"/>
</dbReference>
<dbReference type="Gene3D" id="1.10.10.60">
    <property type="entry name" value="Homeodomain-like"/>
    <property type="match status" value="1"/>
</dbReference>
<comment type="caution">
    <text evidence="11">The sequence shown here is derived from an EMBL/GenBank/DDBJ whole genome shotgun (WGS) entry which is preliminary data.</text>
</comment>
<sequence length="488" mass="56470">MFLYKEYQLDDCFRIFIVLNGEYLYTLEERVKELHESNRELDAIIESSYDGIYITDKFGNTLKTNSAIERITGIPKHYYLGKNISHLMKRGILEESVTLKVIEQKKTVSVVQKNFNQKETLMTGNPIFNEEGEIEKVVTNIRDLSDLNQVNKELVKVQQLNEQYKEELIRLKTFTGPDQDVILKSDKMIEIYNMVGRLANFDTTILILGDTGVGKDVLARHIYRISDRFNEGQLIKINCGAIPKELLESELFGYDGGAFSGANKTGKAGMFELAHKGMLFLDEVGELPLDLQVKLLRAIQEKEIMRVGGTKSKKIDVRLIAATNRDLKEMVKNGLFREDLYYRLNVVPVSVPSLKDRQDDILPLVHYFLEVYNKKYNVSKLLDKELHNFFYYYSWPGNVRELSNLLERMILTIPHDHLTVADLPLEYKREDEITTFADEEKSLKETVELAEKTALQKAMLKYRTTYEIAKQLKTSQASVVRKLQKYKL</sequence>
<dbReference type="Pfam" id="PF18024">
    <property type="entry name" value="HTH_50"/>
    <property type="match status" value="1"/>
</dbReference>
<evidence type="ECO:0000256" key="5">
    <source>
        <dbReference type="ARBA" id="ARBA00023125"/>
    </source>
</evidence>
<dbReference type="PROSITE" id="PS50112">
    <property type="entry name" value="PAS"/>
    <property type="match status" value="1"/>
</dbReference>
<dbReference type="FunFam" id="3.40.50.300:FF:000006">
    <property type="entry name" value="DNA-binding transcriptional regulator NtrC"/>
    <property type="match status" value="1"/>
</dbReference>
<proteinExistence type="predicted"/>
<name>A0A6M0QAB8_9BACI</name>
<dbReference type="PROSITE" id="PS00688">
    <property type="entry name" value="SIGMA54_INTERACT_3"/>
    <property type="match status" value="1"/>
</dbReference>
<dbReference type="CDD" id="cd00130">
    <property type="entry name" value="PAS"/>
    <property type="match status" value="1"/>
</dbReference>
<dbReference type="SUPFAM" id="SSF52540">
    <property type="entry name" value="P-loop containing nucleoside triphosphate hydrolases"/>
    <property type="match status" value="1"/>
</dbReference>
<keyword evidence="5" id="KW-0238">DNA-binding</keyword>
<feature type="domain" description="Sigma-54 factor interaction" evidence="8">
    <location>
        <begin position="181"/>
        <end position="411"/>
    </location>
</feature>
<dbReference type="InterPro" id="IPR025662">
    <property type="entry name" value="Sigma_54_int_dom_ATP-bd_1"/>
</dbReference>
<keyword evidence="2" id="KW-0058">Aromatic hydrocarbons catabolism</keyword>
<keyword evidence="6" id="KW-0804">Transcription</keyword>
<dbReference type="PROSITE" id="PS00675">
    <property type="entry name" value="SIGMA54_INTERACT_1"/>
    <property type="match status" value="1"/>
</dbReference>
<dbReference type="InterPro" id="IPR013767">
    <property type="entry name" value="PAS_fold"/>
</dbReference>
<evidence type="ECO:0000256" key="4">
    <source>
        <dbReference type="ARBA" id="ARBA00023015"/>
    </source>
</evidence>
<dbReference type="PROSITE" id="PS50113">
    <property type="entry name" value="PAC"/>
    <property type="match status" value="1"/>
</dbReference>
<dbReference type="InterPro" id="IPR025944">
    <property type="entry name" value="Sigma_54_int_dom_CS"/>
</dbReference>
<protein>
    <recommendedName>
        <fullName evidence="7">HTH-type transcriptional regulatory protein TyrR</fullName>
    </recommendedName>
</protein>
<dbReference type="SMART" id="SM00091">
    <property type="entry name" value="PAS"/>
    <property type="match status" value="1"/>
</dbReference>
<keyword evidence="3" id="KW-0067">ATP-binding</keyword>
<dbReference type="PANTHER" id="PTHR32071">
    <property type="entry name" value="TRANSCRIPTIONAL REGULATORY PROTEIN"/>
    <property type="match status" value="1"/>
</dbReference>
<evidence type="ECO:0000259" key="8">
    <source>
        <dbReference type="PROSITE" id="PS50045"/>
    </source>
</evidence>
<dbReference type="SMART" id="SM00382">
    <property type="entry name" value="AAA"/>
    <property type="match status" value="1"/>
</dbReference>
<reference evidence="11 12" key="1">
    <citation type="submission" date="2020-02" db="EMBL/GenBank/DDBJ databases">
        <title>Bacillus aquiflavi sp. nov., isolated from yellow water of strong flavor Chinese baijiu in Yibin region of China.</title>
        <authorList>
            <person name="Xie J."/>
        </authorList>
    </citation>
    <scope>NUCLEOTIDE SEQUENCE [LARGE SCALE GENOMIC DNA]</scope>
    <source>
        <strain evidence="11 12">SA4</strain>
    </source>
</reference>
<dbReference type="InterPro" id="IPR025943">
    <property type="entry name" value="Sigma_54_int_dom_ATP-bd_2"/>
</dbReference>
<dbReference type="PROSITE" id="PS00676">
    <property type="entry name" value="SIGMA54_INTERACT_2"/>
    <property type="match status" value="1"/>
</dbReference>
<dbReference type="Pfam" id="PF00989">
    <property type="entry name" value="PAS"/>
    <property type="match status" value="1"/>
</dbReference>
<evidence type="ECO:0000256" key="7">
    <source>
        <dbReference type="ARBA" id="ARBA00029500"/>
    </source>
</evidence>
<dbReference type="Pfam" id="PF00158">
    <property type="entry name" value="Sigma54_activat"/>
    <property type="match status" value="1"/>
</dbReference>
<evidence type="ECO:0000313" key="11">
    <source>
        <dbReference type="EMBL" id="NEY72679.1"/>
    </source>
</evidence>
<dbReference type="InterPro" id="IPR027417">
    <property type="entry name" value="P-loop_NTPase"/>
</dbReference>
<dbReference type="CDD" id="cd00009">
    <property type="entry name" value="AAA"/>
    <property type="match status" value="1"/>
</dbReference>
<dbReference type="InterPro" id="IPR000014">
    <property type="entry name" value="PAS"/>
</dbReference>
<dbReference type="InterPro" id="IPR030828">
    <property type="entry name" value="HTH_TyrR"/>
</dbReference>
<evidence type="ECO:0000256" key="6">
    <source>
        <dbReference type="ARBA" id="ARBA00023163"/>
    </source>
</evidence>
<dbReference type="PANTHER" id="PTHR32071:SF57">
    <property type="entry name" value="C4-DICARBOXYLATE TRANSPORT TRANSCRIPTIONAL REGULATORY PROTEIN DCTD"/>
    <property type="match status" value="1"/>
</dbReference>
<dbReference type="GO" id="GO:0003677">
    <property type="term" value="F:DNA binding"/>
    <property type="evidence" value="ECO:0007669"/>
    <property type="project" value="UniProtKB-KW"/>
</dbReference>
<dbReference type="InterPro" id="IPR002078">
    <property type="entry name" value="Sigma_54_int"/>
</dbReference>
<gene>
    <name evidence="11" type="ORF">G4D63_13160</name>
</gene>
<dbReference type="GO" id="GO:0006355">
    <property type="term" value="P:regulation of DNA-templated transcription"/>
    <property type="evidence" value="ECO:0007669"/>
    <property type="project" value="InterPro"/>
</dbReference>
<dbReference type="Gene3D" id="3.30.450.20">
    <property type="entry name" value="PAS domain"/>
    <property type="match status" value="1"/>
</dbReference>
<dbReference type="InterPro" id="IPR058031">
    <property type="entry name" value="AAA_lid_NorR"/>
</dbReference>
<dbReference type="InterPro" id="IPR000700">
    <property type="entry name" value="PAS-assoc_C"/>
</dbReference>
<evidence type="ECO:0000256" key="1">
    <source>
        <dbReference type="ARBA" id="ARBA00022741"/>
    </source>
</evidence>
<feature type="domain" description="PAC" evidence="10">
    <location>
        <begin position="104"/>
        <end position="156"/>
    </location>
</feature>
<evidence type="ECO:0000256" key="3">
    <source>
        <dbReference type="ARBA" id="ARBA00022840"/>
    </source>
</evidence>
<evidence type="ECO:0000259" key="9">
    <source>
        <dbReference type="PROSITE" id="PS50112"/>
    </source>
</evidence>
<dbReference type="Pfam" id="PF25601">
    <property type="entry name" value="AAA_lid_14"/>
    <property type="match status" value="1"/>
</dbReference>
<dbReference type="Gene3D" id="3.40.50.300">
    <property type="entry name" value="P-loop containing nucleotide triphosphate hydrolases"/>
    <property type="match status" value="1"/>
</dbReference>
<dbReference type="Proteomes" id="UP000481043">
    <property type="component" value="Unassembled WGS sequence"/>
</dbReference>
<keyword evidence="1" id="KW-0547">Nucleotide-binding</keyword>
<dbReference type="EMBL" id="JAAIWM010000004">
    <property type="protein sequence ID" value="NEY72679.1"/>
    <property type="molecule type" value="Genomic_DNA"/>
</dbReference>
<organism evidence="11 12">
    <name type="scientific">Bacillus mesophilus</name>
    <dbReference type="NCBI Taxonomy" id="1808955"/>
    <lineage>
        <taxon>Bacteria</taxon>
        <taxon>Bacillati</taxon>
        <taxon>Bacillota</taxon>
        <taxon>Bacilli</taxon>
        <taxon>Bacillales</taxon>
        <taxon>Bacillaceae</taxon>
        <taxon>Bacillus</taxon>
    </lineage>
</organism>
<dbReference type="AlphaFoldDB" id="A0A6M0QAB8"/>
<dbReference type="InterPro" id="IPR003593">
    <property type="entry name" value="AAA+_ATPase"/>
</dbReference>
<evidence type="ECO:0000259" key="10">
    <source>
        <dbReference type="PROSITE" id="PS50113"/>
    </source>
</evidence>